<dbReference type="PANTHER" id="PTHR11741">
    <property type="entry name" value="ELONGATION FACTOR TS"/>
    <property type="match status" value="1"/>
</dbReference>
<gene>
    <name evidence="5" type="primary">tsf</name>
    <name evidence="7" type="ORF">A2837_01530</name>
</gene>
<dbReference type="InterPro" id="IPR001816">
    <property type="entry name" value="Transl_elong_EFTs/EF1B"/>
</dbReference>
<keyword evidence="4 5" id="KW-0648">Protein biosynthesis</keyword>
<dbReference type="SUPFAM" id="SSF54713">
    <property type="entry name" value="Elongation factor Ts (EF-Ts), dimerisation domain"/>
    <property type="match status" value="1"/>
</dbReference>
<comment type="function">
    <text evidence="5">Associates with the EF-Tu.GDP complex and induces the exchange of GDP to GTP. It remains bound to the aminoacyl-tRNA.EF-Tu.GTP complex up to the GTP hydrolysis stage on the ribosome.</text>
</comment>
<dbReference type="FunFam" id="1.10.8.10:FF:000001">
    <property type="entry name" value="Elongation factor Ts"/>
    <property type="match status" value="1"/>
</dbReference>
<evidence type="ECO:0000256" key="3">
    <source>
        <dbReference type="ARBA" id="ARBA00022768"/>
    </source>
</evidence>
<keyword evidence="5" id="KW-0963">Cytoplasm</keyword>
<evidence type="ECO:0000259" key="6">
    <source>
        <dbReference type="Pfam" id="PF00889"/>
    </source>
</evidence>
<reference evidence="7 8" key="1">
    <citation type="journal article" date="2016" name="Nat. Commun.">
        <title>Thousands of microbial genomes shed light on interconnected biogeochemical processes in an aquifer system.</title>
        <authorList>
            <person name="Anantharaman K."/>
            <person name="Brown C.T."/>
            <person name="Hug L.A."/>
            <person name="Sharon I."/>
            <person name="Castelle C.J."/>
            <person name="Probst A.J."/>
            <person name="Thomas B.C."/>
            <person name="Singh A."/>
            <person name="Wilkins M.J."/>
            <person name="Karaoz U."/>
            <person name="Brodie E.L."/>
            <person name="Williams K.H."/>
            <person name="Hubbard S.S."/>
            <person name="Banfield J.F."/>
        </authorList>
    </citation>
    <scope>NUCLEOTIDE SEQUENCE [LARGE SCALE GENOMIC DNA]</scope>
</reference>
<evidence type="ECO:0000256" key="5">
    <source>
        <dbReference type="HAMAP-Rule" id="MF_00050"/>
    </source>
</evidence>
<dbReference type="Pfam" id="PF00889">
    <property type="entry name" value="EF_TS"/>
    <property type="match status" value="1"/>
</dbReference>
<dbReference type="GO" id="GO:0005737">
    <property type="term" value="C:cytoplasm"/>
    <property type="evidence" value="ECO:0007669"/>
    <property type="project" value="UniProtKB-SubCell"/>
</dbReference>
<comment type="similarity">
    <text evidence="1 5">Belongs to the EF-Ts family.</text>
</comment>
<feature type="domain" description="Translation elongation factor EFTs/EF1B dimerisation" evidence="6">
    <location>
        <begin position="59"/>
        <end position="193"/>
    </location>
</feature>
<proteinExistence type="inferred from homology"/>
<dbReference type="Gene3D" id="1.10.8.10">
    <property type="entry name" value="DNA helicase RuvA subunit, C-terminal domain"/>
    <property type="match status" value="1"/>
</dbReference>
<evidence type="ECO:0000256" key="1">
    <source>
        <dbReference type="ARBA" id="ARBA00005532"/>
    </source>
</evidence>
<dbReference type="GO" id="GO:0003746">
    <property type="term" value="F:translation elongation factor activity"/>
    <property type="evidence" value="ECO:0007669"/>
    <property type="project" value="UniProtKB-UniRule"/>
</dbReference>
<dbReference type="AlphaFoldDB" id="A0A1F6BY31"/>
<dbReference type="InterPro" id="IPR009060">
    <property type="entry name" value="UBA-like_sf"/>
</dbReference>
<dbReference type="PANTHER" id="PTHR11741:SF0">
    <property type="entry name" value="ELONGATION FACTOR TS, MITOCHONDRIAL"/>
    <property type="match status" value="1"/>
</dbReference>
<dbReference type="SUPFAM" id="SSF46934">
    <property type="entry name" value="UBA-like"/>
    <property type="match status" value="1"/>
</dbReference>
<evidence type="ECO:0000313" key="8">
    <source>
        <dbReference type="Proteomes" id="UP000176322"/>
    </source>
</evidence>
<dbReference type="STRING" id="1798475.A2837_01530"/>
<dbReference type="InterPro" id="IPR014039">
    <property type="entry name" value="Transl_elong_EFTs/EF1B_dimer"/>
</dbReference>
<comment type="caution">
    <text evidence="7">The sequence shown here is derived from an EMBL/GenBank/DDBJ whole genome shotgun (WGS) entry which is preliminary data.</text>
</comment>
<feature type="region of interest" description="Involved in Mg(2+) ion dislocation from EF-Tu" evidence="5">
    <location>
        <begin position="81"/>
        <end position="84"/>
    </location>
</feature>
<comment type="subcellular location">
    <subcellularLocation>
        <location evidence="5">Cytoplasm</location>
    </subcellularLocation>
</comment>
<accession>A0A1F6BY31</accession>
<dbReference type="CDD" id="cd14275">
    <property type="entry name" value="UBA_EF-Ts"/>
    <property type="match status" value="1"/>
</dbReference>
<dbReference type="Gene3D" id="3.30.479.20">
    <property type="entry name" value="Elongation factor Ts, dimerisation domain"/>
    <property type="match status" value="1"/>
</dbReference>
<dbReference type="InterPro" id="IPR036402">
    <property type="entry name" value="EF-Ts_dimer_sf"/>
</dbReference>
<protein>
    <recommendedName>
        <fullName evidence="2 5">Elongation factor Ts</fullName>
        <shortName evidence="5">EF-Ts</shortName>
    </recommendedName>
</protein>
<keyword evidence="3 5" id="KW-0251">Elongation factor</keyword>
<evidence type="ECO:0000313" key="7">
    <source>
        <dbReference type="EMBL" id="OGG41875.1"/>
    </source>
</evidence>
<organism evidence="7 8">
    <name type="scientific">Candidatus Kaiserbacteria bacterium RIFCSPHIGHO2_01_FULL_46_22</name>
    <dbReference type="NCBI Taxonomy" id="1798475"/>
    <lineage>
        <taxon>Bacteria</taxon>
        <taxon>Candidatus Kaiseribacteriota</taxon>
    </lineage>
</organism>
<sequence>MEITSAQIKALRDQTGISVMQCKKALEEAGGDMEKALIILKQKRKEAADKKSDRTLGAGTVGVYTHNTSEVAAMVLLASETDFVSKNEEFVTLAREIAMHVAAQNPKFLSREEVGEEAIAKAKEVFAEDIKDKPAEMQEKIMEGKLSSYFKEQILLEQPFIKNPDVTIGEMVNGAVQKFGENVSVVEFKRLSVK</sequence>
<dbReference type="Proteomes" id="UP000176322">
    <property type="component" value="Unassembled WGS sequence"/>
</dbReference>
<evidence type="ECO:0000256" key="4">
    <source>
        <dbReference type="ARBA" id="ARBA00022917"/>
    </source>
</evidence>
<dbReference type="HAMAP" id="MF_00050">
    <property type="entry name" value="EF_Ts"/>
    <property type="match status" value="1"/>
</dbReference>
<name>A0A1F6BY31_9BACT</name>
<dbReference type="EMBL" id="MFKO01000002">
    <property type="protein sequence ID" value="OGG41875.1"/>
    <property type="molecule type" value="Genomic_DNA"/>
</dbReference>
<evidence type="ECO:0000256" key="2">
    <source>
        <dbReference type="ARBA" id="ARBA00016956"/>
    </source>
</evidence>
<dbReference type="Gene3D" id="1.10.286.20">
    <property type="match status" value="1"/>
</dbReference>